<sequence length="181" mass="19818">MADSKNIFVVIRNDISDVRNDIKAIQESDKITNSTLKIIENSVDNLPIGQLADDTTSLLTIVTNMKDTLKTSVDNINTNLAGIVQQVNVATDKQFETLGSQIKDTVARLQALDTRISAVSTNITAFTSQLNAFQKDNNLKIDTLNTTITNQLNAFQKDSKANIDNVLSKINAITNILRPLG</sequence>
<dbReference type="KEGG" id="vg:1733621"/>
<dbReference type="Proteomes" id="UP000203400">
    <property type="component" value="Segment"/>
</dbReference>
<evidence type="ECO:0000313" key="1">
    <source>
        <dbReference type="EMBL" id="AAM95104.1"/>
    </source>
</evidence>
<dbReference type="GeneID" id="1733621"/>
<organism evidence="1 3">
    <name type="scientific">Mamestra configurata nucleopolyhedrovirus B</name>
    <dbReference type="NCBI Taxonomy" id="204440"/>
    <lineage>
        <taxon>Viruses</taxon>
        <taxon>Viruses incertae sedis</taxon>
        <taxon>Naldaviricetes</taxon>
        <taxon>Lefavirales</taxon>
        <taxon>Baculoviridae</taxon>
        <taxon>Alphabaculovirus</taxon>
        <taxon>Alphabaculovirus sp. 'altermaconfiguratae'</taxon>
    </lineage>
</organism>
<proteinExistence type="predicted"/>
<reference evidence="1 3" key="1">
    <citation type="journal article" date="2002" name="Virology">
        <title>Identification and genomic analysis of a second species of nucleopolyhedrovirus isolated from Mamestra configurata.</title>
        <authorList>
            <person name="Li L."/>
            <person name="Donly C."/>
            <person name="Li Q."/>
            <person name="Willis L.G."/>
            <person name="Keddie B.A."/>
            <person name="Erlandson M.A."/>
            <person name="Theilmann D.A."/>
        </authorList>
    </citation>
    <scope>NUCLEOTIDE SEQUENCE [LARGE SCALE GENOMIC DNA]</scope>
</reference>
<dbReference type="RefSeq" id="NP_689292.1">
    <property type="nucleotide sequence ID" value="NC_004117.1"/>
</dbReference>
<evidence type="ECO:0000313" key="2">
    <source>
        <dbReference type="EMBL" id="QNH90760.1"/>
    </source>
</evidence>
<reference evidence="2" key="2">
    <citation type="submission" date="2019-08" db="EMBL/GenBank/DDBJ databases">
        <title>Alphabaculovirus isolates infecting Mamestra configurata in North America.</title>
        <authorList>
            <person name="Erlandson M.A."/>
            <person name="Baldwin D."/>
            <person name="Theilmann D.A."/>
        </authorList>
    </citation>
    <scope>NUCLEOTIDE SEQUENCE</scope>
    <source>
        <strain evidence="2">SK256</strain>
    </source>
</reference>
<name>Q8JM36_9ABAC</name>
<dbReference type="EMBL" id="MN337871">
    <property type="protein sequence ID" value="QNH90760.1"/>
    <property type="molecule type" value="Genomic_DNA"/>
</dbReference>
<protein>
    <submittedName>
        <fullName evidence="2">Maco-B 118</fullName>
    </submittedName>
</protein>
<dbReference type="EMBL" id="AY126275">
    <property type="protein sequence ID" value="AAM95104.1"/>
    <property type="molecule type" value="Genomic_DNA"/>
</dbReference>
<dbReference type="OrthoDB" id="23817at10239"/>
<evidence type="ECO:0000313" key="3">
    <source>
        <dbReference type="Proteomes" id="UP000203400"/>
    </source>
</evidence>
<accession>Q8JM36</accession>